<sequence length="154" mass="16101">MQLKSQMTPKQKAYNDYVNQKTPNTKLFSGCVKAFLVGGIICTIGEGVSYLGRIVLGYSDLHAAAFTAIVMVFLGALLTGLGIYDRIGKFAGAGSIVPITGFANSIVAPAMEFKSEGLVLGVGAKLFTLAGPVLVYGISASIVVGLIYLVFNIS</sequence>
<feature type="transmembrane region" description="Helical" evidence="1">
    <location>
        <begin position="90"/>
        <end position="109"/>
    </location>
</feature>
<accession>A0A926HMX3</accession>
<organism evidence="2 3">
    <name type="scientific">Luoshenia tenuis</name>
    <dbReference type="NCBI Taxonomy" id="2763654"/>
    <lineage>
        <taxon>Bacteria</taxon>
        <taxon>Bacillati</taxon>
        <taxon>Bacillota</taxon>
        <taxon>Clostridia</taxon>
        <taxon>Christensenellales</taxon>
        <taxon>Christensenellaceae</taxon>
        <taxon>Luoshenia</taxon>
    </lineage>
</organism>
<comment type="caution">
    <text evidence="2">The sequence shown here is derived from an EMBL/GenBank/DDBJ whole genome shotgun (WGS) entry which is preliminary data.</text>
</comment>
<keyword evidence="1" id="KW-0472">Membrane</keyword>
<keyword evidence="1" id="KW-1133">Transmembrane helix</keyword>
<gene>
    <name evidence="2" type="primary">spoVAC</name>
    <name evidence="2" type="ORF">H8699_09160</name>
</gene>
<feature type="transmembrane region" description="Helical" evidence="1">
    <location>
        <begin position="129"/>
        <end position="151"/>
    </location>
</feature>
<reference evidence="2" key="1">
    <citation type="submission" date="2020-08" db="EMBL/GenBank/DDBJ databases">
        <title>Genome public.</title>
        <authorList>
            <person name="Liu C."/>
            <person name="Sun Q."/>
        </authorList>
    </citation>
    <scope>NUCLEOTIDE SEQUENCE</scope>
    <source>
        <strain evidence="2">NSJ-44</strain>
    </source>
</reference>
<dbReference type="RefSeq" id="WP_249285412.1">
    <property type="nucleotide sequence ID" value="NZ_JACRSO010000003.1"/>
</dbReference>
<dbReference type="Pfam" id="PF03862">
    <property type="entry name" value="SpoVAC_SpoVAEB"/>
    <property type="match status" value="1"/>
</dbReference>
<dbReference type="PANTHER" id="PTHR38450:SF1">
    <property type="entry name" value="STAGE V SPORULATION PROTEIN AC"/>
    <property type="match status" value="1"/>
</dbReference>
<evidence type="ECO:0000313" key="2">
    <source>
        <dbReference type="EMBL" id="MBC8529593.1"/>
    </source>
</evidence>
<feature type="transmembrane region" description="Helical" evidence="1">
    <location>
        <begin position="31"/>
        <end position="51"/>
    </location>
</feature>
<dbReference type="NCBIfam" id="TIGR02838">
    <property type="entry name" value="spore_V_AC"/>
    <property type="match status" value="1"/>
</dbReference>
<dbReference type="InterPro" id="IPR005562">
    <property type="entry name" value="SpoVA"/>
</dbReference>
<proteinExistence type="predicted"/>
<keyword evidence="1" id="KW-0812">Transmembrane</keyword>
<evidence type="ECO:0000313" key="3">
    <source>
        <dbReference type="Proteomes" id="UP000654279"/>
    </source>
</evidence>
<evidence type="ECO:0000256" key="1">
    <source>
        <dbReference type="SAM" id="Phobius"/>
    </source>
</evidence>
<feature type="transmembrane region" description="Helical" evidence="1">
    <location>
        <begin position="63"/>
        <end position="83"/>
    </location>
</feature>
<dbReference type="PANTHER" id="PTHR38450">
    <property type="entry name" value="STAGE V SPORULATION PROTEIN AC-RELATED"/>
    <property type="match status" value="1"/>
</dbReference>
<dbReference type="EMBL" id="JACRSO010000003">
    <property type="protein sequence ID" value="MBC8529593.1"/>
    <property type="molecule type" value="Genomic_DNA"/>
</dbReference>
<dbReference type="InterPro" id="IPR014203">
    <property type="entry name" value="Spore_V_AC"/>
</dbReference>
<dbReference type="AlphaFoldDB" id="A0A926HMX3"/>
<dbReference type="Proteomes" id="UP000654279">
    <property type="component" value="Unassembled WGS sequence"/>
</dbReference>
<keyword evidence="3" id="KW-1185">Reference proteome</keyword>
<name>A0A926HMX3_9FIRM</name>
<protein>
    <submittedName>
        <fullName evidence="2">Stage V sporulation protein AC</fullName>
    </submittedName>
</protein>